<protein>
    <submittedName>
        <fullName evidence="1">Uncharacterized protein</fullName>
    </submittedName>
</protein>
<dbReference type="Proteomes" id="UP000324585">
    <property type="component" value="Unassembled WGS sequence"/>
</dbReference>
<name>A0A5J4YQA1_PORPP</name>
<dbReference type="EMBL" id="VRMN01000007">
    <property type="protein sequence ID" value="KAA8493456.1"/>
    <property type="molecule type" value="Genomic_DNA"/>
</dbReference>
<comment type="caution">
    <text evidence="1">The sequence shown here is derived from an EMBL/GenBank/DDBJ whole genome shotgun (WGS) entry which is preliminary data.</text>
</comment>
<evidence type="ECO:0000313" key="1">
    <source>
        <dbReference type="EMBL" id="KAA8493456.1"/>
    </source>
</evidence>
<sequence length="100" mass="11382">MLCSTALDKTARHNVIRDILNKYSRAFDDRMAVEPVLERTEQGMQRRGDLRVHKLMRWGRSAEQRGTSCEGSFVVPDTRLVVSDIMPPFALPVVKSRSPP</sequence>
<organism evidence="1 2">
    <name type="scientific">Porphyridium purpureum</name>
    <name type="common">Red alga</name>
    <name type="synonym">Porphyridium cruentum</name>
    <dbReference type="NCBI Taxonomy" id="35688"/>
    <lineage>
        <taxon>Eukaryota</taxon>
        <taxon>Rhodophyta</taxon>
        <taxon>Bangiophyceae</taxon>
        <taxon>Porphyridiales</taxon>
        <taxon>Porphyridiaceae</taxon>
        <taxon>Porphyridium</taxon>
    </lineage>
</organism>
<gene>
    <name evidence="1" type="ORF">FVE85_8901</name>
</gene>
<accession>A0A5J4YQA1</accession>
<proteinExistence type="predicted"/>
<reference evidence="2" key="1">
    <citation type="journal article" date="2019" name="Nat. Commun.">
        <title>Expansion of phycobilisome linker gene families in mesophilic red algae.</title>
        <authorList>
            <person name="Lee J."/>
            <person name="Kim D."/>
            <person name="Bhattacharya D."/>
            <person name="Yoon H.S."/>
        </authorList>
    </citation>
    <scope>NUCLEOTIDE SEQUENCE [LARGE SCALE GENOMIC DNA]</scope>
    <source>
        <strain evidence="2">CCMP 1328</strain>
    </source>
</reference>
<evidence type="ECO:0000313" key="2">
    <source>
        <dbReference type="Proteomes" id="UP000324585"/>
    </source>
</evidence>
<dbReference type="AlphaFoldDB" id="A0A5J4YQA1"/>
<keyword evidence="2" id="KW-1185">Reference proteome</keyword>